<dbReference type="Proteomes" id="UP001385951">
    <property type="component" value="Unassembled WGS sequence"/>
</dbReference>
<accession>A0AAW0GZ09</accession>
<keyword evidence="2" id="KW-1185">Reference proteome</keyword>
<evidence type="ECO:0000313" key="1">
    <source>
        <dbReference type="EMBL" id="KAK7695079.1"/>
    </source>
</evidence>
<organism evidence="1 2">
    <name type="scientific">Cerrena zonata</name>
    <dbReference type="NCBI Taxonomy" id="2478898"/>
    <lineage>
        <taxon>Eukaryota</taxon>
        <taxon>Fungi</taxon>
        <taxon>Dikarya</taxon>
        <taxon>Basidiomycota</taxon>
        <taxon>Agaricomycotina</taxon>
        <taxon>Agaricomycetes</taxon>
        <taxon>Polyporales</taxon>
        <taxon>Cerrenaceae</taxon>
        <taxon>Cerrena</taxon>
    </lineage>
</organism>
<sequence length="203" mass="23020">MITNRCTDMFRWPLSISVHRPCASSLLFADPTNSTSRSFTSARTSTLITEDTSTYARLLIETYTYLTLIFRGISASHPAHRNPWHIATTHSLDTTLLCHHTRLCLQRVFRHTSLSPHCLYGPRLSHCLYQCFALFHVYTSIAGRGNIMDISIVTLYQVRLHIMSYLLHITSYPPHELRSQPTKSQDDPFGATGIACNTCFQAA</sequence>
<evidence type="ECO:0000313" key="2">
    <source>
        <dbReference type="Proteomes" id="UP001385951"/>
    </source>
</evidence>
<comment type="caution">
    <text evidence="1">The sequence shown here is derived from an EMBL/GenBank/DDBJ whole genome shotgun (WGS) entry which is preliminary data.</text>
</comment>
<name>A0AAW0GZ09_9APHY</name>
<protein>
    <submittedName>
        <fullName evidence="1">Uncharacterized protein</fullName>
    </submittedName>
</protein>
<dbReference type="EMBL" id="JASBNA010000002">
    <property type="protein sequence ID" value="KAK7695079.1"/>
    <property type="molecule type" value="Genomic_DNA"/>
</dbReference>
<dbReference type="AlphaFoldDB" id="A0AAW0GZ09"/>
<gene>
    <name evidence="1" type="ORF">QCA50_002269</name>
</gene>
<reference evidence="1 2" key="1">
    <citation type="submission" date="2022-09" db="EMBL/GenBank/DDBJ databases">
        <authorList>
            <person name="Palmer J.M."/>
        </authorList>
    </citation>
    <scope>NUCLEOTIDE SEQUENCE [LARGE SCALE GENOMIC DNA]</scope>
    <source>
        <strain evidence="1 2">DSM 7382</strain>
    </source>
</reference>
<proteinExistence type="predicted"/>